<accession>A0A921FHW7</accession>
<sequence>MTALFEIHEAISYFLVGILDENNEELQKSVADAHYYATQTELDAESIDDKLALTVVKLLLLAKNAHTYFATELAKRSFEVEMLIQALCVVIMNNVEKIA</sequence>
<reference evidence="1" key="2">
    <citation type="submission" date="2021-09" db="EMBL/GenBank/DDBJ databases">
        <authorList>
            <person name="Gilroy R."/>
        </authorList>
    </citation>
    <scope>NUCLEOTIDE SEQUENCE</scope>
    <source>
        <strain evidence="1">CHK194-22301</strain>
    </source>
</reference>
<protein>
    <submittedName>
        <fullName evidence="1">Uncharacterized protein</fullName>
    </submittedName>
</protein>
<dbReference type="Proteomes" id="UP000784793">
    <property type="component" value="Unassembled WGS sequence"/>
</dbReference>
<name>A0A921FHW7_9LACO</name>
<proteinExistence type="predicted"/>
<dbReference type="EMBL" id="DYXB01000095">
    <property type="protein sequence ID" value="HJF10351.1"/>
    <property type="molecule type" value="Genomic_DNA"/>
</dbReference>
<organism evidence="1 2">
    <name type="scientific">Lactobacillus crispatus</name>
    <dbReference type="NCBI Taxonomy" id="47770"/>
    <lineage>
        <taxon>Bacteria</taxon>
        <taxon>Bacillati</taxon>
        <taxon>Bacillota</taxon>
        <taxon>Bacilli</taxon>
        <taxon>Lactobacillales</taxon>
        <taxon>Lactobacillaceae</taxon>
        <taxon>Lactobacillus</taxon>
    </lineage>
</organism>
<comment type="caution">
    <text evidence="1">The sequence shown here is derived from an EMBL/GenBank/DDBJ whole genome shotgun (WGS) entry which is preliminary data.</text>
</comment>
<evidence type="ECO:0000313" key="2">
    <source>
        <dbReference type="Proteomes" id="UP000784793"/>
    </source>
</evidence>
<gene>
    <name evidence="1" type="ORF">K8V23_06145</name>
</gene>
<reference evidence="1" key="1">
    <citation type="journal article" date="2021" name="PeerJ">
        <title>Extensive microbial diversity within the chicken gut microbiome revealed by metagenomics and culture.</title>
        <authorList>
            <person name="Gilroy R."/>
            <person name="Ravi A."/>
            <person name="Getino M."/>
            <person name="Pursley I."/>
            <person name="Horton D.L."/>
            <person name="Alikhan N.F."/>
            <person name="Baker D."/>
            <person name="Gharbi K."/>
            <person name="Hall N."/>
            <person name="Watson M."/>
            <person name="Adriaenssens E.M."/>
            <person name="Foster-Nyarko E."/>
            <person name="Jarju S."/>
            <person name="Secka A."/>
            <person name="Antonio M."/>
            <person name="Oren A."/>
            <person name="Chaudhuri R.R."/>
            <person name="La Ragione R."/>
            <person name="Hildebrand F."/>
            <person name="Pallen M.J."/>
        </authorList>
    </citation>
    <scope>NUCLEOTIDE SEQUENCE</scope>
    <source>
        <strain evidence="1">CHK194-22301</strain>
    </source>
</reference>
<evidence type="ECO:0000313" key="1">
    <source>
        <dbReference type="EMBL" id="HJF10351.1"/>
    </source>
</evidence>
<dbReference type="AlphaFoldDB" id="A0A921FHW7"/>